<dbReference type="EMBL" id="JAEAOA010001293">
    <property type="protein sequence ID" value="KAK3589778.1"/>
    <property type="molecule type" value="Genomic_DNA"/>
</dbReference>
<dbReference type="PRINTS" id="PR01174">
    <property type="entry name" value="RETINOLBNDNG"/>
</dbReference>
<evidence type="ECO:0000313" key="1">
    <source>
        <dbReference type="EMBL" id="KAK3589778.1"/>
    </source>
</evidence>
<reference evidence="1" key="3">
    <citation type="submission" date="2023-05" db="EMBL/GenBank/DDBJ databases">
        <authorList>
            <person name="Smith C.H."/>
        </authorList>
    </citation>
    <scope>NUCLEOTIDE SEQUENCE</scope>
    <source>
        <strain evidence="1">CHS0354</strain>
        <tissue evidence="1">Mantle</tissue>
    </source>
</reference>
<proteinExistence type="predicted"/>
<dbReference type="InterPro" id="IPR022272">
    <property type="entry name" value="Lipocalin_CS"/>
</dbReference>
<dbReference type="GO" id="GO:0005501">
    <property type="term" value="F:retinoid binding"/>
    <property type="evidence" value="ECO:0007669"/>
    <property type="project" value="InterPro"/>
</dbReference>
<dbReference type="Gene3D" id="2.40.128.20">
    <property type="match status" value="1"/>
</dbReference>
<name>A0AAE0SE38_9BIVA</name>
<organism evidence="1 2">
    <name type="scientific">Potamilus streckersoni</name>
    <dbReference type="NCBI Taxonomy" id="2493646"/>
    <lineage>
        <taxon>Eukaryota</taxon>
        <taxon>Metazoa</taxon>
        <taxon>Spiralia</taxon>
        <taxon>Lophotrochozoa</taxon>
        <taxon>Mollusca</taxon>
        <taxon>Bivalvia</taxon>
        <taxon>Autobranchia</taxon>
        <taxon>Heteroconchia</taxon>
        <taxon>Palaeoheterodonta</taxon>
        <taxon>Unionida</taxon>
        <taxon>Unionoidea</taxon>
        <taxon>Unionidae</taxon>
        <taxon>Ambleminae</taxon>
        <taxon>Lampsilini</taxon>
        <taxon>Potamilus</taxon>
    </lineage>
</organism>
<dbReference type="PANTHER" id="PTHR11873:SF0">
    <property type="entry name" value="LIPOCALIN-RELATED PROTEIN"/>
    <property type="match status" value="1"/>
</dbReference>
<dbReference type="GO" id="GO:0034632">
    <property type="term" value="F:retinol transmembrane transporter activity"/>
    <property type="evidence" value="ECO:0007669"/>
    <property type="project" value="InterPro"/>
</dbReference>
<comment type="caution">
    <text evidence="1">The sequence shown here is derived from an EMBL/GenBank/DDBJ whole genome shotgun (WGS) entry which is preliminary data.</text>
</comment>
<dbReference type="SUPFAM" id="SSF50814">
    <property type="entry name" value="Lipocalins"/>
    <property type="match status" value="1"/>
</dbReference>
<sequence length="219" mass="24383">MNRTKMALTLVGVATIGLLVFLSMYNSDSAVPHHVDVPCRLDSIQTQQHFDKAAFSGTWYATMNKVSESSIISTFLSIYDIKVKLTLNSDGNYNILSAGSGLYGYYCPVGEGVARVSDQSQPERMTAALDTRLGRMLGAKPFWVLRTDYTSYALIYSCWEVTADGTCSPTSTYAGVMQRDKNVRLAPSVLEYFKEACVEEDKLTIINHYNYCNIEKTVI</sequence>
<accession>A0AAE0SE38</accession>
<dbReference type="PROSITE" id="PS00213">
    <property type="entry name" value="LIPOCALIN"/>
    <property type="match status" value="1"/>
</dbReference>
<protein>
    <submittedName>
        <fullName evidence="1">Uncharacterized protein</fullName>
    </submittedName>
</protein>
<keyword evidence="2" id="KW-1185">Reference proteome</keyword>
<dbReference type="InterPro" id="IPR002449">
    <property type="entry name" value="Retinol-bd/Purpurin"/>
</dbReference>
<reference evidence="1" key="1">
    <citation type="journal article" date="2021" name="Genome Biol. Evol.">
        <title>A High-Quality Reference Genome for a Parasitic Bivalve with Doubly Uniparental Inheritance (Bivalvia: Unionida).</title>
        <authorList>
            <person name="Smith C.H."/>
        </authorList>
    </citation>
    <scope>NUCLEOTIDE SEQUENCE</scope>
    <source>
        <strain evidence="1">CHS0354</strain>
    </source>
</reference>
<gene>
    <name evidence="1" type="ORF">CHS0354_021111</name>
</gene>
<dbReference type="Proteomes" id="UP001195483">
    <property type="component" value="Unassembled WGS sequence"/>
</dbReference>
<evidence type="ECO:0000313" key="2">
    <source>
        <dbReference type="Proteomes" id="UP001195483"/>
    </source>
</evidence>
<dbReference type="PANTHER" id="PTHR11873">
    <property type="entry name" value="RETINOL-BINDING PROTEIN 4"/>
    <property type="match status" value="1"/>
</dbReference>
<reference evidence="1" key="2">
    <citation type="journal article" date="2021" name="Genome Biol. Evol.">
        <title>Developing a high-quality reference genome for a parasitic bivalve with doubly uniparental inheritance (Bivalvia: Unionida).</title>
        <authorList>
            <person name="Smith C.H."/>
        </authorList>
    </citation>
    <scope>NUCLEOTIDE SEQUENCE</scope>
    <source>
        <strain evidence="1">CHS0354</strain>
        <tissue evidence="1">Mantle</tissue>
    </source>
</reference>
<dbReference type="InterPro" id="IPR012674">
    <property type="entry name" value="Calycin"/>
</dbReference>
<dbReference type="AlphaFoldDB" id="A0AAE0SE38"/>